<dbReference type="InterPro" id="IPR036291">
    <property type="entry name" value="NAD(P)-bd_dom_sf"/>
</dbReference>
<sequence>MRALTFANYTDPRGLSWRELPMPVPGPGQVLVRVGAASVNPVDWHIYRGDPWVLRLKTRSKAGEPRGVGEDFAGIITEIGPGVSEYRVGERVFGTIPAAVQVAGAIADFVVAQPQWIARLPHSVPDQDGAAVALAGLTALQALRDAGAMRPGHRVLVWGGSGGVGHLAVQIAHLMGAGAVEAVCSSRNVDMMEELGADAVFDYTRGETPIGPYDLVIDTVCTASARTLRSMLRPGGTVVTIGALSGGRLLGPGGPIIRRALGAKVRGFKAKTIMTRVNHADLATLAEWMATGKLGVRIERDFPLAAAQDAYAVLEQGKVRGKLALVARVPKTGG</sequence>
<dbReference type="Pfam" id="PF08240">
    <property type="entry name" value="ADH_N"/>
    <property type="match status" value="1"/>
</dbReference>
<dbReference type="SMART" id="SM00829">
    <property type="entry name" value="PKS_ER"/>
    <property type="match status" value="1"/>
</dbReference>
<name>A0A542SMY6_9MICO</name>
<evidence type="ECO:0000313" key="3">
    <source>
        <dbReference type="Proteomes" id="UP000316181"/>
    </source>
</evidence>
<dbReference type="SUPFAM" id="SSF51735">
    <property type="entry name" value="NAD(P)-binding Rossmann-fold domains"/>
    <property type="match status" value="1"/>
</dbReference>
<keyword evidence="3" id="KW-1185">Reference proteome</keyword>
<dbReference type="AlphaFoldDB" id="A0A542SMY6"/>
<dbReference type="InterPro" id="IPR020843">
    <property type="entry name" value="ER"/>
</dbReference>
<dbReference type="InterPro" id="IPR013154">
    <property type="entry name" value="ADH-like_N"/>
</dbReference>
<dbReference type="Pfam" id="PF13602">
    <property type="entry name" value="ADH_zinc_N_2"/>
    <property type="match status" value="1"/>
</dbReference>
<proteinExistence type="predicted"/>
<dbReference type="Proteomes" id="UP000316181">
    <property type="component" value="Unassembled WGS sequence"/>
</dbReference>
<dbReference type="RefSeq" id="WP_142111313.1">
    <property type="nucleotide sequence ID" value="NZ_BAAATB010000008.1"/>
</dbReference>
<feature type="domain" description="Enoyl reductase (ER)" evidence="1">
    <location>
        <begin position="10"/>
        <end position="325"/>
    </location>
</feature>
<dbReference type="PANTHER" id="PTHR11695">
    <property type="entry name" value="ALCOHOL DEHYDROGENASE RELATED"/>
    <property type="match status" value="1"/>
</dbReference>
<dbReference type="Gene3D" id="3.90.180.10">
    <property type="entry name" value="Medium-chain alcohol dehydrogenases, catalytic domain"/>
    <property type="match status" value="1"/>
</dbReference>
<dbReference type="EMBL" id="VFNV01000001">
    <property type="protein sequence ID" value="TQK75991.1"/>
    <property type="molecule type" value="Genomic_DNA"/>
</dbReference>
<dbReference type="PANTHER" id="PTHR11695:SF648">
    <property type="entry name" value="ZINC-BINDING OXIDOREDUCTASE"/>
    <property type="match status" value="1"/>
</dbReference>
<dbReference type="GO" id="GO:0016491">
    <property type="term" value="F:oxidoreductase activity"/>
    <property type="evidence" value="ECO:0007669"/>
    <property type="project" value="InterPro"/>
</dbReference>
<dbReference type="OrthoDB" id="9790818at2"/>
<reference evidence="2 3" key="1">
    <citation type="submission" date="2019-06" db="EMBL/GenBank/DDBJ databases">
        <title>Sequencing the genomes of 1000 actinobacteria strains.</title>
        <authorList>
            <person name="Klenk H.-P."/>
        </authorList>
    </citation>
    <scope>NUCLEOTIDE SEQUENCE [LARGE SCALE GENOMIC DNA]</scope>
    <source>
        <strain evidence="2 3">DSM 10596</strain>
    </source>
</reference>
<dbReference type="Gene3D" id="3.40.50.720">
    <property type="entry name" value="NAD(P)-binding Rossmann-like Domain"/>
    <property type="match status" value="1"/>
</dbReference>
<accession>A0A542SMY6</accession>
<evidence type="ECO:0000259" key="1">
    <source>
        <dbReference type="SMART" id="SM00829"/>
    </source>
</evidence>
<dbReference type="CDD" id="cd08267">
    <property type="entry name" value="MDR1"/>
    <property type="match status" value="1"/>
</dbReference>
<protein>
    <submittedName>
        <fullName evidence="2">NADPH:quinone reductase-like Zn-dependent oxidoreductase</fullName>
    </submittedName>
</protein>
<comment type="caution">
    <text evidence="2">The sequence shown here is derived from an EMBL/GenBank/DDBJ whole genome shotgun (WGS) entry which is preliminary data.</text>
</comment>
<organism evidence="2 3">
    <name type="scientific">Rarobacter incanus</name>
    <dbReference type="NCBI Taxonomy" id="153494"/>
    <lineage>
        <taxon>Bacteria</taxon>
        <taxon>Bacillati</taxon>
        <taxon>Actinomycetota</taxon>
        <taxon>Actinomycetes</taxon>
        <taxon>Micrococcales</taxon>
        <taxon>Rarobacteraceae</taxon>
        <taxon>Rarobacter</taxon>
    </lineage>
</organism>
<dbReference type="InterPro" id="IPR050700">
    <property type="entry name" value="YIM1/Zinc_Alcohol_DH_Fams"/>
</dbReference>
<evidence type="ECO:0000313" key="2">
    <source>
        <dbReference type="EMBL" id="TQK75991.1"/>
    </source>
</evidence>
<gene>
    <name evidence="2" type="ORF">FB389_0635</name>
</gene>
<dbReference type="SUPFAM" id="SSF50129">
    <property type="entry name" value="GroES-like"/>
    <property type="match status" value="1"/>
</dbReference>
<dbReference type="InterPro" id="IPR011032">
    <property type="entry name" value="GroES-like_sf"/>
</dbReference>